<dbReference type="GO" id="GO:0039694">
    <property type="term" value="P:viral RNA genome replication"/>
    <property type="evidence" value="ECO:0007669"/>
    <property type="project" value="InterPro"/>
</dbReference>
<keyword evidence="4" id="KW-0547">Nucleotide-binding</keyword>
<keyword evidence="2 4" id="KW-0548">Nucleotidyltransferase</keyword>
<protein>
    <recommendedName>
        <fullName evidence="4">RNA-directed RNA polymerase</fullName>
        <ecNumber evidence="4">2.7.7.48</ecNumber>
    </recommendedName>
</protein>
<dbReference type="GO" id="GO:0003723">
    <property type="term" value="F:RNA binding"/>
    <property type="evidence" value="ECO:0007669"/>
    <property type="project" value="InterPro"/>
</dbReference>
<evidence type="ECO:0000259" key="5">
    <source>
        <dbReference type="PROSITE" id="PS50507"/>
    </source>
</evidence>
<dbReference type="Pfam" id="PF00998">
    <property type="entry name" value="RdRP_3"/>
    <property type="match status" value="1"/>
</dbReference>
<dbReference type="GO" id="GO:0000166">
    <property type="term" value="F:nucleotide binding"/>
    <property type="evidence" value="ECO:0007669"/>
    <property type="project" value="UniProtKB-KW"/>
</dbReference>
<accession>A0A8K1YQM0</accession>
<evidence type="ECO:0000256" key="4">
    <source>
        <dbReference type="RuleBase" id="RU363062"/>
    </source>
</evidence>
<evidence type="ECO:0000256" key="1">
    <source>
        <dbReference type="ARBA" id="ARBA00022679"/>
    </source>
</evidence>
<dbReference type="EC" id="2.7.7.48" evidence="4"/>
<evidence type="ECO:0000313" key="6">
    <source>
        <dbReference type="EMBL" id="UDL13945.1"/>
    </source>
</evidence>
<dbReference type="InterPro" id="IPR007094">
    <property type="entry name" value="RNA-dir_pol_PSvirus"/>
</dbReference>
<dbReference type="PROSITE" id="PS50507">
    <property type="entry name" value="RDRP_SSRNA_POS"/>
    <property type="match status" value="1"/>
</dbReference>
<dbReference type="GO" id="GO:0003968">
    <property type="term" value="F:RNA-directed RNA polymerase activity"/>
    <property type="evidence" value="ECO:0007669"/>
    <property type="project" value="UniProtKB-KW"/>
</dbReference>
<reference evidence="6" key="1">
    <citation type="submission" date="2021-09" db="EMBL/GenBank/DDBJ databases">
        <authorList>
            <person name="Li N.N."/>
        </authorList>
    </citation>
    <scope>NUCLEOTIDE SEQUENCE</scope>
    <source>
        <strain evidence="6">Novel_4</strain>
    </source>
</reference>
<evidence type="ECO:0000256" key="3">
    <source>
        <dbReference type="ARBA" id="ARBA00022953"/>
    </source>
</evidence>
<comment type="catalytic activity">
    <reaction evidence="4">
        <text>RNA(n) + a ribonucleoside 5'-triphosphate = RNA(n+1) + diphosphate</text>
        <dbReference type="Rhea" id="RHEA:21248"/>
        <dbReference type="Rhea" id="RHEA-COMP:14527"/>
        <dbReference type="Rhea" id="RHEA-COMP:17342"/>
        <dbReference type="ChEBI" id="CHEBI:33019"/>
        <dbReference type="ChEBI" id="CHEBI:61557"/>
        <dbReference type="ChEBI" id="CHEBI:140395"/>
        <dbReference type="EC" id="2.7.7.48"/>
    </reaction>
</comment>
<name>A0A8K1YQM0_9VIRU</name>
<feature type="domain" description="RdRp catalytic" evidence="5">
    <location>
        <begin position="301"/>
        <end position="416"/>
    </location>
</feature>
<dbReference type="InterPro" id="IPR002166">
    <property type="entry name" value="RNA_pol_HCV"/>
</dbReference>
<sequence length="604" mass="68237">MLPPLLSRKTYIPVVCMENLIASINLRVLGPRLSPHLAFSAQSEPLSALVISSQGPFNLTTTLEICKALKLQATMKNRSQKGVQLILSSKCGPTIEAMSEYFWKPMKMGTSLVLRRRRLAITTSLITRSSPSVQQICKRMRLICCGHSNGPTDNPCKTCSTVYRERGMSHRDSPLRDMTMMFMLLDDMNWINKITEPKPFDKWVLGYKGGRRRTLMRAHAASKLLGDGPARLARVRNFVKLEAYNKPGDPRNISPRSDEFLIFIGPYISAIEHAACGASFLIKGLSLEKRREALSWIAEYDTYIEIDYSRFDMTVSEPIMAGVEHTIFKTCFPDDKEFHKFLDACLRVTGRSWLGTYYKVRGTRCSGDAHTSIGNGLINRFLTWICLLTVPSNAWRSVHEGDDGLIGVRHGYGELVMECLDDLKFYGFTIKKKITKNLNEVTFCGRRLVITQKGVMDCCDPIRTMGKFHVTSRDGDIRTLAYAKALSYLHTDSSTPVIGVLAACVERSLRDKVSKGRRLKRAIAATLRDRWLLEGLVHVKDIFKVPKPANVPELLALFCDVTPLTLSQIQQFHNMINSYDYIPHFDPLLLLDEEPIPSDAEIRN</sequence>
<organism evidence="6">
    <name type="scientific">Xiangshan insect virus</name>
    <dbReference type="NCBI Taxonomy" id="2886242"/>
    <lineage>
        <taxon>Viruses</taxon>
        <taxon>Riboviria</taxon>
    </lineage>
</organism>
<keyword evidence="3 4" id="KW-0693">Viral RNA replication</keyword>
<dbReference type="EMBL" id="OK491480">
    <property type="protein sequence ID" value="UDL13945.1"/>
    <property type="molecule type" value="Genomic_RNA"/>
</dbReference>
<dbReference type="InterPro" id="IPR043502">
    <property type="entry name" value="DNA/RNA_pol_sf"/>
</dbReference>
<evidence type="ECO:0000256" key="2">
    <source>
        <dbReference type="ARBA" id="ARBA00022695"/>
    </source>
</evidence>
<dbReference type="SUPFAM" id="SSF56672">
    <property type="entry name" value="DNA/RNA polymerases"/>
    <property type="match status" value="1"/>
</dbReference>
<proteinExistence type="predicted"/>
<keyword evidence="1 4" id="KW-0808">Transferase</keyword>
<keyword evidence="4" id="KW-0696">RNA-directed RNA polymerase</keyword>